<name>A0AAU9JM82_9CILI</name>
<dbReference type="InterPro" id="IPR000961">
    <property type="entry name" value="AGC-kinase_C"/>
</dbReference>
<dbReference type="Gene3D" id="1.10.510.10">
    <property type="entry name" value="Transferase(Phosphotransferase) domain 1"/>
    <property type="match status" value="1"/>
</dbReference>
<evidence type="ECO:0000259" key="8">
    <source>
        <dbReference type="PROSITE" id="PS50011"/>
    </source>
</evidence>
<dbReference type="InterPro" id="IPR011009">
    <property type="entry name" value="Kinase-like_dom_sf"/>
</dbReference>
<dbReference type="PROSITE" id="PS50011">
    <property type="entry name" value="PROTEIN_KINASE_DOM"/>
    <property type="match status" value="1"/>
</dbReference>
<dbReference type="AlphaFoldDB" id="A0AAU9JM82"/>
<dbReference type="Pfam" id="PF00069">
    <property type="entry name" value="Pkinase"/>
    <property type="match status" value="1"/>
</dbReference>
<dbReference type="InterPro" id="IPR045270">
    <property type="entry name" value="STKc_AGC"/>
</dbReference>
<dbReference type="InterPro" id="IPR017441">
    <property type="entry name" value="Protein_kinase_ATP_BS"/>
</dbReference>
<dbReference type="PANTHER" id="PTHR24351">
    <property type="entry name" value="RIBOSOMAL PROTEIN S6 KINASE"/>
    <property type="match status" value="1"/>
</dbReference>
<accession>A0AAU9JM82</accession>
<keyword evidence="11" id="KW-1185">Reference proteome</keyword>
<dbReference type="FunFam" id="3.30.200.20:FF:000042">
    <property type="entry name" value="Aurora kinase A"/>
    <property type="match status" value="1"/>
</dbReference>
<keyword evidence="1" id="KW-0723">Serine/threonine-protein kinase</keyword>
<dbReference type="CDD" id="cd05123">
    <property type="entry name" value="STKc_AGC"/>
    <property type="match status" value="1"/>
</dbReference>
<keyword evidence="3" id="KW-0808">Transferase</keyword>
<protein>
    <submittedName>
        <fullName evidence="10">Uncharacterized protein</fullName>
    </submittedName>
</protein>
<evidence type="ECO:0000259" key="9">
    <source>
        <dbReference type="PROSITE" id="PS51285"/>
    </source>
</evidence>
<dbReference type="PROSITE" id="PS00107">
    <property type="entry name" value="PROTEIN_KINASE_ATP"/>
    <property type="match status" value="1"/>
</dbReference>
<keyword evidence="5" id="KW-0418">Kinase</keyword>
<feature type="domain" description="Protein kinase" evidence="8">
    <location>
        <begin position="122"/>
        <end position="378"/>
    </location>
</feature>
<evidence type="ECO:0000256" key="3">
    <source>
        <dbReference type="ARBA" id="ARBA00022679"/>
    </source>
</evidence>
<dbReference type="EMBL" id="CAJZBQ010000041">
    <property type="protein sequence ID" value="CAG9326813.1"/>
    <property type="molecule type" value="Genomic_DNA"/>
</dbReference>
<evidence type="ECO:0000256" key="4">
    <source>
        <dbReference type="ARBA" id="ARBA00022741"/>
    </source>
</evidence>
<sequence length="569" mass="65183">MGANNSNQILSQSKLVHTSRQSKVGRHSSFNEKSKTLRIQVKSQTFSITVPDESLTSGWLISEVIRVSNQPDIITFHTKICSDILDYSLTLYDRSLSRFKNNEELVAIFSEQTNGSVSCSDFHPIKVIGKGGFSTVSEVRKKDTGELFAVKTIDKEFIKREGKITQILTEKDIMSRISHPFIVKMHWAFQTKNNLHLVLDFCPGGELFFHLHNLGRFTEDQAKFYFGEILLGLEYLHDNGIIYRDLKPENILLDIDGHIKLTDFGLSKQRIRRRHKTYSFCGSPEYMSPEMLNNKGHTHAVDFYSLGALLYEMLTGLSPFYDSNKTRMFWKILNEDLPLPNFLSKSAKSLLKGLMEKNPEDRLGFKNGFDDVKEHPWCSKIQWDKLLNKKKLPPFLPSVRASNFDEEYTCLPINPDFLEKIPNADDEIFQAFCYSRLAEEEEEKSLGKYELFDTSSASTVASKSVSPISASQSEFSFYKRETFRELSGQVCSSLSDMKAINPRFFSLRDIANRKPRLVNANLSFLNAIPARRIRQNSEGSCTEINFEGEFLNPPFLTERDEDNLSSQED</sequence>
<dbReference type="SUPFAM" id="SSF56112">
    <property type="entry name" value="Protein kinase-like (PK-like)"/>
    <property type="match status" value="1"/>
</dbReference>
<dbReference type="SMART" id="SM00220">
    <property type="entry name" value="S_TKc"/>
    <property type="match status" value="1"/>
</dbReference>
<evidence type="ECO:0000256" key="2">
    <source>
        <dbReference type="ARBA" id="ARBA00022553"/>
    </source>
</evidence>
<evidence type="ECO:0000256" key="6">
    <source>
        <dbReference type="ARBA" id="ARBA00022840"/>
    </source>
</evidence>
<gene>
    <name evidence="10" type="ORF">BSTOLATCC_MIC42079</name>
</gene>
<dbReference type="Proteomes" id="UP001162131">
    <property type="component" value="Unassembled WGS sequence"/>
</dbReference>
<dbReference type="GO" id="GO:0005524">
    <property type="term" value="F:ATP binding"/>
    <property type="evidence" value="ECO:0007669"/>
    <property type="project" value="UniProtKB-UniRule"/>
</dbReference>
<proteinExistence type="predicted"/>
<evidence type="ECO:0000313" key="10">
    <source>
        <dbReference type="EMBL" id="CAG9326813.1"/>
    </source>
</evidence>
<evidence type="ECO:0000256" key="5">
    <source>
        <dbReference type="ARBA" id="ARBA00022777"/>
    </source>
</evidence>
<keyword evidence="4 7" id="KW-0547">Nucleotide-binding</keyword>
<dbReference type="PROSITE" id="PS51285">
    <property type="entry name" value="AGC_KINASE_CTER"/>
    <property type="match status" value="1"/>
</dbReference>
<feature type="binding site" evidence="7">
    <location>
        <position position="151"/>
    </location>
    <ligand>
        <name>ATP</name>
        <dbReference type="ChEBI" id="CHEBI:30616"/>
    </ligand>
</feature>
<comment type="caution">
    <text evidence="10">The sequence shown here is derived from an EMBL/GenBank/DDBJ whole genome shotgun (WGS) entry which is preliminary data.</text>
</comment>
<feature type="domain" description="AGC-kinase C-terminal" evidence="9">
    <location>
        <begin position="379"/>
        <end position="444"/>
    </location>
</feature>
<dbReference type="PROSITE" id="PS00108">
    <property type="entry name" value="PROTEIN_KINASE_ST"/>
    <property type="match status" value="1"/>
</dbReference>
<keyword evidence="2" id="KW-0597">Phosphoprotein</keyword>
<dbReference type="InterPro" id="IPR000719">
    <property type="entry name" value="Prot_kinase_dom"/>
</dbReference>
<dbReference type="GO" id="GO:0004674">
    <property type="term" value="F:protein serine/threonine kinase activity"/>
    <property type="evidence" value="ECO:0007669"/>
    <property type="project" value="UniProtKB-KW"/>
</dbReference>
<organism evidence="10 11">
    <name type="scientific">Blepharisma stoltei</name>
    <dbReference type="NCBI Taxonomy" id="1481888"/>
    <lineage>
        <taxon>Eukaryota</taxon>
        <taxon>Sar</taxon>
        <taxon>Alveolata</taxon>
        <taxon>Ciliophora</taxon>
        <taxon>Postciliodesmatophora</taxon>
        <taxon>Heterotrichea</taxon>
        <taxon>Heterotrichida</taxon>
        <taxon>Blepharismidae</taxon>
        <taxon>Blepharisma</taxon>
    </lineage>
</organism>
<dbReference type="FunFam" id="1.10.510.10:FF:000008">
    <property type="entry name" value="Non-specific serine/threonine protein kinase"/>
    <property type="match status" value="1"/>
</dbReference>
<dbReference type="InterPro" id="IPR008271">
    <property type="entry name" value="Ser/Thr_kinase_AS"/>
</dbReference>
<keyword evidence="6 7" id="KW-0067">ATP-binding</keyword>
<reference evidence="10" key="1">
    <citation type="submission" date="2021-09" db="EMBL/GenBank/DDBJ databases">
        <authorList>
            <consortium name="AG Swart"/>
            <person name="Singh M."/>
            <person name="Singh A."/>
            <person name="Seah K."/>
            <person name="Emmerich C."/>
        </authorList>
    </citation>
    <scope>NUCLEOTIDE SEQUENCE</scope>
    <source>
        <strain evidence="10">ATCC30299</strain>
    </source>
</reference>
<evidence type="ECO:0000256" key="1">
    <source>
        <dbReference type="ARBA" id="ARBA00022527"/>
    </source>
</evidence>
<evidence type="ECO:0000256" key="7">
    <source>
        <dbReference type="PROSITE-ProRule" id="PRU10141"/>
    </source>
</evidence>
<dbReference type="Gene3D" id="3.30.200.20">
    <property type="entry name" value="Phosphorylase Kinase, domain 1"/>
    <property type="match status" value="1"/>
</dbReference>
<dbReference type="SMART" id="SM00133">
    <property type="entry name" value="S_TK_X"/>
    <property type="match status" value="1"/>
</dbReference>
<evidence type="ECO:0000313" key="11">
    <source>
        <dbReference type="Proteomes" id="UP001162131"/>
    </source>
</evidence>